<dbReference type="Pfam" id="PF13302">
    <property type="entry name" value="Acetyltransf_3"/>
    <property type="match status" value="1"/>
</dbReference>
<feature type="domain" description="N-acetyltransferase" evidence="1">
    <location>
        <begin position="9"/>
        <end position="174"/>
    </location>
</feature>
<dbReference type="CDD" id="cd04301">
    <property type="entry name" value="NAT_SF"/>
    <property type="match status" value="1"/>
</dbReference>
<dbReference type="PANTHER" id="PTHR43792">
    <property type="entry name" value="GNAT FAMILY, PUTATIVE (AFU_ORTHOLOGUE AFUA_3G00765)-RELATED-RELATED"/>
    <property type="match status" value="1"/>
</dbReference>
<dbReference type="EMBL" id="JAZDQQ010000012">
    <property type="protein sequence ID" value="MEE1881596.1"/>
    <property type="molecule type" value="Genomic_DNA"/>
</dbReference>
<protein>
    <submittedName>
        <fullName evidence="2">GNAT family N-acetyltransferase</fullName>
    </submittedName>
</protein>
<name>A0ABU7GTJ2_9PSED</name>
<dbReference type="Proteomes" id="UP001329505">
    <property type="component" value="Unassembled WGS sequence"/>
</dbReference>
<accession>A0ABU7GTJ2</accession>
<proteinExistence type="predicted"/>
<dbReference type="Gene3D" id="3.40.630.30">
    <property type="match status" value="1"/>
</dbReference>
<keyword evidence="3" id="KW-1185">Reference proteome</keyword>
<comment type="caution">
    <text evidence="2">The sequence shown here is derived from an EMBL/GenBank/DDBJ whole genome shotgun (WGS) entry which is preliminary data.</text>
</comment>
<sequence length="180" mass="20438">MVELKSERLNMRQIIEDDWSLFLALYGDQRVTRYVCETQTQSEVRERFESRLPLWVPGSMHWLCLVMFDPHIREAIGVTGLKLAEPAGSTAEIGYLLLPQFQGKGYASESLKVVISYARDVLCLDAVKGVVTDGNIGSCKVLEKCGFVLEERQTNAYQIGDKLFDDLVYFNRMGKCLMGR</sequence>
<dbReference type="InterPro" id="IPR051531">
    <property type="entry name" value="N-acetyltransferase"/>
</dbReference>
<dbReference type="PANTHER" id="PTHR43792:SF1">
    <property type="entry name" value="N-ACETYLTRANSFERASE DOMAIN-CONTAINING PROTEIN"/>
    <property type="match status" value="1"/>
</dbReference>
<evidence type="ECO:0000259" key="1">
    <source>
        <dbReference type="PROSITE" id="PS51186"/>
    </source>
</evidence>
<reference evidence="2 3" key="1">
    <citation type="submission" date="2024-01" db="EMBL/GenBank/DDBJ databases">
        <title>Unpublished Manusciprt.</title>
        <authorList>
            <person name="Duman M."/>
            <person name="Valdes E.G."/>
            <person name="Ajmi N."/>
            <person name="Altun S."/>
            <person name="Saticioglu I.B."/>
        </authorList>
    </citation>
    <scope>NUCLEOTIDE SEQUENCE [LARGE SCALE GENOMIC DNA]</scope>
    <source>
        <strain evidence="2 3">139P</strain>
    </source>
</reference>
<dbReference type="RefSeq" id="WP_110605281.1">
    <property type="nucleotide sequence ID" value="NZ_CATKPM010000003.1"/>
</dbReference>
<evidence type="ECO:0000313" key="2">
    <source>
        <dbReference type="EMBL" id="MEE1881596.1"/>
    </source>
</evidence>
<dbReference type="InterPro" id="IPR016181">
    <property type="entry name" value="Acyl_CoA_acyltransferase"/>
</dbReference>
<dbReference type="PROSITE" id="PS51186">
    <property type="entry name" value="GNAT"/>
    <property type="match status" value="1"/>
</dbReference>
<dbReference type="InterPro" id="IPR000182">
    <property type="entry name" value="GNAT_dom"/>
</dbReference>
<dbReference type="SUPFAM" id="SSF55729">
    <property type="entry name" value="Acyl-CoA N-acyltransferases (Nat)"/>
    <property type="match status" value="1"/>
</dbReference>
<organism evidence="2 3">
    <name type="scientific">Pseudomonas soli</name>
    <dbReference type="NCBI Taxonomy" id="1306993"/>
    <lineage>
        <taxon>Bacteria</taxon>
        <taxon>Pseudomonadati</taxon>
        <taxon>Pseudomonadota</taxon>
        <taxon>Gammaproteobacteria</taxon>
        <taxon>Pseudomonadales</taxon>
        <taxon>Pseudomonadaceae</taxon>
        <taxon>Pseudomonas</taxon>
    </lineage>
</organism>
<gene>
    <name evidence="2" type="ORF">V0R55_15620</name>
</gene>
<evidence type="ECO:0000313" key="3">
    <source>
        <dbReference type="Proteomes" id="UP001329505"/>
    </source>
</evidence>